<sequence length="572" mass="61694">MAAIRPEKEQKKESAMAPDFDPQYLSPLDQLMPRGYFGQILCFPSTDPRAFDVLRNGLRSTAVSIPYLTSFVVEDKSPGSGSGRIRLSESGLDSINDMLVYRDTIVNENENDNGMSDPDDVHDEKNPLSYAGLRAASFPIGVLNGSVFYPQIPPHGSIPAPVLRAQATRIAGGFTLAVLVHHSVFDGASLAELLALWADSCHLDPEKHEPVALNPLRIDRKALVEDSMKPLAAGSDIVTKPSDIYIETPADAAATSTESYHAMRIVKYFIARVVRPCLSLPTARRPPPVTSAVPSPPFTLATTLYRVSGASLAGLKAQIGRLAPRLGLGVDFVSTHDVLSALIWSAATLAMTPPPDTLSSPSRWWWRRATRGSGTEQDDNQTCTTGMAVDVRTRVSPPLRRDWLGNAFGVAWVGIPRGTLVAAAGDGGSLVPLARVAAALRRGIGSVDNARVKHTVRYLAAQDDVGALRWPDVRMFDFYVSSWVGQGILYGKDWGARSGGVAVEGMKCEAIRCLQLVIPSIAVILPPRPRYQTEEGGNGADLEFAITLEAAQMERFRASLLVAAFAEVIDAC</sequence>
<evidence type="ECO:0000259" key="2">
    <source>
        <dbReference type="Pfam" id="PF22664"/>
    </source>
</evidence>
<keyword evidence="4" id="KW-1185">Reference proteome</keyword>
<dbReference type="Pfam" id="PF22664">
    <property type="entry name" value="TRI-like_N"/>
    <property type="match status" value="1"/>
</dbReference>
<evidence type="ECO:0000256" key="1">
    <source>
        <dbReference type="ARBA" id="ARBA00022679"/>
    </source>
</evidence>
<gene>
    <name evidence="3" type="ORF">B0T26DRAFT_693259</name>
</gene>
<dbReference type="Proteomes" id="UP001172101">
    <property type="component" value="Unassembled WGS sequence"/>
</dbReference>
<dbReference type="Gene3D" id="3.30.559.10">
    <property type="entry name" value="Chloramphenicol acetyltransferase-like domain"/>
    <property type="match status" value="2"/>
</dbReference>
<dbReference type="PANTHER" id="PTHR31642">
    <property type="entry name" value="TRICHOTHECENE 3-O-ACETYLTRANSFERASE"/>
    <property type="match status" value="1"/>
</dbReference>
<dbReference type="InterPro" id="IPR054710">
    <property type="entry name" value="Tri101-like_N"/>
</dbReference>
<name>A0AA40E7S2_9PEZI</name>
<dbReference type="InterPro" id="IPR023213">
    <property type="entry name" value="CAT-like_dom_sf"/>
</dbReference>
<dbReference type="GeneID" id="85324460"/>
<dbReference type="EMBL" id="JAUIRO010000002">
    <property type="protein sequence ID" value="KAK0727146.1"/>
    <property type="molecule type" value="Genomic_DNA"/>
</dbReference>
<dbReference type="GO" id="GO:0016747">
    <property type="term" value="F:acyltransferase activity, transferring groups other than amino-acyl groups"/>
    <property type="evidence" value="ECO:0007669"/>
    <property type="project" value="TreeGrafter"/>
</dbReference>
<keyword evidence="1" id="KW-0808">Transferase</keyword>
<accession>A0AA40E7S2</accession>
<dbReference type="Pfam" id="PF02458">
    <property type="entry name" value="Transferase"/>
    <property type="match status" value="1"/>
</dbReference>
<reference evidence="3" key="1">
    <citation type="submission" date="2023-06" db="EMBL/GenBank/DDBJ databases">
        <title>Genome-scale phylogeny and comparative genomics of the fungal order Sordariales.</title>
        <authorList>
            <consortium name="Lawrence Berkeley National Laboratory"/>
            <person name="Hensen N."/>
            <person name="Bonometti L."/>
            <person name="Westerberg I."/>
            <person name="Brannstrom I.O."/>
            <person name="Guillou S."/>
            <person name="Cros-Aarteil S."/>
            <person name="Calhoun S."/>
            <person name="Haridas S."/>
            <person name="Kuo A."/>
            <person name="Mondo S."/>
            <person name="Pangilinan J."/>
            <person name="Riley R."/>
            <person name="LaButti K."/>
            <person name="Andreopoulos B."/>
            <person name="Lipzen A."/>
            <person name="Chen C."/>
            <person name="Yanf M."/>
            <person name="Daum C."/>
            <person name="Ng V."/>
            <person name="Clum A."/>
            <person name="Steindorff A."/>
            <person name="Ohm R."/>
            <person name="Martin F."/>
            <person name="Silar P."/>
            <person name="Natvig D."/>
            <person name="Lalanne C."/>
            <person name="Gautier V."/>
            <person name="Ament-velasquez S.L."/>
            <person name="Kruys A."/>
            <person name="Hutchinson M.I."/>
            <person name="Powell A.J."/>
            <person name="Barry K."/>
            <person name="Miller A.N."/>
            <person name="Grigoriev I.V."/>
            <person name="Debuchy R."/>
            <person name="Gladieux P."/>
            <person name="Thoren M.H."/>
            <person name="Johannesson H."/>
        </authorList>
    </citation>
    <scope>NUCLEOTIDE SEQUENCE</scope>
    <source>
        <strain evidence="3">SMH2392-1A</strain>
    </source>
</reference>
<organism evidence="3 4">
    <name type="scientific">Lasiosphaeria miniovina</name>
    <dbReference type="NCBI Taxonomy" id="1954250"/>
    <lineage>
        <taxon>Eukaryota</taxon>
        <taxon>Fungi</taxon>
        <taxon>Dikarya</taxon>
        <taxon>Ascomycota</taxon>
        <taxon>Pezizomycotina</taxon>
        <taxon>Sordariomycetes</taxon>
        <taxon>Sordariomycetidae</taxon>
        <taxon>Sordariales</taxon>
        <taxon>Lasiosphaeriaceae</taxon>
        <taxon>Lasiosphaeria</taxon>
    </lineage>
</organism>
<dbReference type="AlphaFoldDB" id="A0AA40E7S2"/>
<evidence type="ECO:0000313" key="3">
    <source>
        <dbReference type="EMBL" id="KAK0727146.1"/>
    </source>
</evidence>
<dbReference type="RefSeq" id="XP_060300002.1">
    <property type="nucleotide sequence ID" value="XM_060441190.1"/>
</dbReference>
<evidence type="ECO:0000313" key="4">
    <source>
        <dbReference type="Proteomes" id="UP001172101"/>
    </source>
</evidence>
<dbReference type="PANTHER" id="PTHR31642:SF270">
    <property type="entry name" value="O-ACYLTRANSFERASE AUSQ"/>
    <property type="match status" value="1"/>
</dbReference>
<proteinExistence type="predicted"/>
<protein>
    <recommendedName>
        <fullName evidence="2">Trichothecene 3-O-acetyltransferase-like N-terminal domain-containing protein</fullName>
    </recommendedName>
</protein>
<dbReference type="InterPro" id="IPR050317">
    <property type="entry name" value="Plant_Fungal_Acyltransferase"/>
</dbReference>
<feature type="domain" description="Trichothecene 3-O-acetyltransferase-like N-terminal" evidence="2">
    <location>
        <begin position="47"/>
        <end position="201"/>
    </location>
</feature>
<comment type="caution">
    <text evidence="3">The sequence shown here is derived from an EMBL/GenBank/DDBJ whole genome shotgun (WGS) entry which is preliminary data.</text>
</comment>